<organism evidence="2 3">
    <name type="scientific">Adiantum capillus-veneris</name>
    <name type="common">Maidenhair fern</name>
    <dbReference type="NCBI Taxonomy" id="13818"/>
    <lineage>
        <taxon>Eukaryota</taxon>
        <taxon>Viridiplantae</taxon>
        <taxon>Streptophyta</taxon>
        <taxon>Embryophyta</taxon>
        <taxon>Tracheophyta</taxon>
        <taxon>Polypodiopsida</taxon>
        <taxon>Polypodiidae</taxon>
        <taxon>Polypodiales</taxon>
        <taxon>Pteridineae</taxon>
        <taxon>Pteridaceae</taxon>
        <taxon>Vittarioideae</taxon>
        <taxon>Adiantum</taxon>
    </lineage>
</organism>
<keyword evidence="3" id="KW-1185">Reference proteome</keyword>
<protein>
    <submittedName>
        <fullName evidence="2">Uncharacterized protein</fullName>
    </submittedName>
</protein>
<feature type="region of interest" description="Disordered" evidence="1">
    <location>
        <begin position="1"/>
        <end position="32"/>
    </location>
</feature>
<name>A0A9D4UHC4_ADICA</name>
<comment type="caution">
    <text evidence="2">The sequence shown here is derived from an EMBL/GenBank/DDBJ whole genome shotgun (WGS) entry which is preliminary data.</text>
</comment>
<dbReference type="OrthoDB" id="672067at2759"/>
<evidence type="ECO:0000313" key="2">
    <source>
        <dbReference type="EMBL" id="KAI5067692.1"/>
    </source>
</evidence>
<dbReference type="PANTHER" id="PTHR34207">
    <property type="entry name" value="PROTEIN BIC1"/>
    <property type="match status" value="1"/>
</dbReference>
<sequence length="183" mass="18782">MGKQQSSHGELSSLSQGACSDGGTSGRTCKLEMTQEEAIGKAMEEVSGMQQAGRSFQGRKKRSYGGGAAACEAEGGCTNTWSVGGYGRLQGGGNSFGGGGIGGGCPRDRLQRHRLQVAGSARIPDAWCGEARLREWVSSCEVEDALQPPGLFSARAALISAGSSPAATRTVVVPAPCEVSLRS</sequence>
<dbReference type="InterPro" id="IPR040374">
    <property type="entry name" value="BIC"/>
</dbReference>
<dbReference type="Proteomes" id="UP000886520">
    <property type="component" value="Chromosome 17"/>
</dbReference>
<dbReference type="EMBL" id="JABFUD020000017">
    <property type="protein sequence ID" value="KAI5067692.1"/>
    <property type="molecule type" value="Genomic_DNA"/>
</dbReference>
<proteinExistence type="predicted"/>
<reference evidence="2" key="1">
    <citation type="submission" date="2021-01" db="EMBL/GenBank/DDBJ databases">
        <title>Adiantum capillus-veneris genome.</title>
        <authorList>
            <person name="Fang Y."/>
            <person name="Liao Q."/>
        </authorList>
    </citation>
    <scope>NUCLEOTIDE SEQUENCE</scope>
    <source>
        <strain evidence="2">H3</strain>
        <tissue evidence="2">Leaf</tissue>
    </source>
</reference>
<evidence type="ECO:0000313" key="3">
    <source>
        <dbReference type="Proteomes" id="UP000886520"/>
    </source>
</evidence>
<dbReference type="GO" id="GO:0009785">
    <property type="term" value="P:blue light signaling pathway"/>
    <property type="evidence" value="ECO:0007669"/>
    <property type="project" value="InterPro"/>
</dbReference>
<dbReference type="PANTHER" id="PTHR34207:SF2">
    <property type="entry name" value="PROTEIN BIC1"/>
    <property type="match status" value="1"/>
</dbReference>
<gene>
    <name evidence="2" type="ORF">GOP47_0018220</name>
</gene>
<evidence type="ECO:0000256" key="1">
    <source>
        <dbReference type="SAM" id="MobiDB-lite"/>
    </source>
</evidence>
<dbReference type="CDD" id="cd22645">
    <property type="entry name" value="BIC1_CID"/>
    <property type="match status" value="1"/>
</dbReference>
<feature type="compositionally biased region" description="Polar residues" evidence="1">
    <location>
        <begin position="1"/>
        <end position="18"/>
    </location>
</feature>
<accession>A0A9D4UHC4</accession>
<dbReference type="AlphaFoldDB" id="A0A9D4UHC4"/>